<dbReference type="GO" id="GO:0003677">
    <property type="term" value="F:DNA binding"/>
    <property type="evidence" value="ECO:0007669"/>
    <property type="project" value="UniProtKB-KW"/>
</dbReference>
<dbReference type="Proteomes" id="UP000436006">
    <property type="component" value="Unassembled WGS sequence"/>
</dbReference>
<gene>
    <name evidence="5" type="ORF">GO755_25720</name>
</gene>
<dbReference type="SUPFAM" id="SSF46785">
    <property type="entry name" value="Winged helix' DNA-binding domain"/>
    <property type="match status" value="1"/>
</dbReference>
<dbReference type="SMART" id="SM00345">
    <property type="entry name" value="HTH_GNTR"/>
    <property type="match status" value="1"/>
</dbReference>
<dbReference type="CDD" id="cd07377">
    <property type="entry name" value="WHTH_GntR"/>
    <property type="match status" value="1"/>
</dbReference>
<dbReference type="SUPFAM" id="SSF48008">
    <property type="entry name" value="GntR ligand-binding domain-like"/>
    <property type="match status" value="1"/>
</dbReference>
<evidence type="ECO:0000313" key="6">
    <source>
        <dbReference type="Proteomes" id="UP000436006"/>
    </source>
</evidence>
<feature type="domain" description="HTH gntR-type" evidence="4">
    <location>
        <begin position="8"/>
        <end position="76"/>
    </location>
</feature>
<evidence type="ECO:0000313" key="5">
    <source>
        <dbReference type="EMBL" id="MVM33461.1"/>
    </source>
</evidence>
<dbReference type="InterPro" id="IPR011711">
    <property type="entry name" value="GntR_C"/>
</dbReference>
<dbReference type="Gene3D" id="1.10.10.10">
    <property type="entry name" value="Winged helix-like DNA-binding domain superfamily/Winged helix DNA-binding domain"/>
    <property type="match status" value="1"/>
</dbReference>
<evidence type="ECO:0000256" key="1">
    <source>
        <dbReference type="ARBA" id="ARBA00023015"/>
    </source>
</evidence>
<comment type="caution">
    <text evidence="5">The sequence shown here is derived from an EMBL/GenBank/DDBJ whole genome shotgun (WGS) entry which is preliminary data.</text>
</comment>
<accession>A0A7K1SI12</accession>
<dbReference type="Pfam" id="PF07729">
    <property type="entry name" value="FCD"/>
    <property type="match status" value="1"/>
</dbReference>
<dbReference type="PANTHER" id="PTHR43537">
    <property type="entry name" value="TRANSCRIPTIONAL REGULATOR, GNTR FAMILY"/>
    <property type="match status" value="1"/>
</dbReference>
<dbReference type="InterPro" id="IPR036390">
    <property type="entry name" value="WH_DNA-bd_sf"/>
</dbReference>
<dbReference type="PANTHER" id="PTHR43537:SF47">
    <property type="entry name" value="REGULATORY PROTEIN GNTR HTH"/>
    <property type="match status" value="1"/>
</dbReference>
<dbReference type="SMART" id="SM00895">
    <property type="entry name" value="FCD"/>
    <property type="match status" value="1"/>
</dbReference>
<evidence type="ECO:0000256" key="3">
    <source>
        <dbReference type="ARBA" id="ARBA00023163"/>
    </source>
</evidence>
<name>A0A7K1SI12_9BACT</name>
<organism evidence="5 6">
    <name type="scientific">Spirosoma arboris</name>
    <dbReference type="NCBI Taxonomy" id="2682092"/>
    <lineage>
        <taxon>Bacteria</taxon>
        <taxon>Pseudomonadati</taxon>
        <taxon>Bacteroidota</taxon>
        <taxon>Cytophagia</taxon>
        <taxon>Cytophagales</taxon>
        <taxon>Cytophagaceae</taxon>
        <taxon>Spirosoma</taxon>
    </lineage>
</organism>
<proteinExistence type="predicted"/>
<dbReference type="InterPro" id="IPR036388">
    <property type="entry name" value="WH-like_DNA-bd_sf"/>
</dbReference>
<dbReference type="EMBL" id="WPIN01000011">
    <property type="protein sequence ID" value="MVM33461.1"/>
    <property type="molecule type" value="Genomic_DNA"/>
</dbReference>
<protein>
    <submittedName>
        <fullName evidence="5">FCD domain-containing protein</fullName>
    </submittedName>
</protein>
<dbReference type="PROSITE" id="PS50949">
    <property type="entry name" value="HTH_GNTR"/>
    <property type="match status" value="1"/>
</dbReference>
<sequence length="218" mass="24886">MNTPINRRSLADEVANQIQTYIQSGQYVANQQLPTEPDLMRQYGVGRSTIREAVKMLVNAGLLRVQQGVGTFIEQNPVSNETLHQRLKRAESKDIDEVRQLIEVKIAQKAAINRTQQQLDQIEEFLNQRIQASLDGKTEECIQADINFHLSIAKASGNEILADMYEAFSTRLKSWFLQIYPDTSTFIQTNDLHRSLFLSIKEGNEEKALNDASRILRH</sequence>
<dbReference type="InterPro" id="IPR000524">
    <property type="entry name" value="Tscrpt_reg_HTH_GntR"/>
</dbReference>
<dbReference type="InterPro" id="IPR008920">
    <property type="entry name" value="TF_FadR/GntR_C"/>
</dbReference>
<dbReference type="Gene3D" id="1.20.120.530">
    <property type="entry name" value="GntR ligand-binding domain-like"/>
    <property type="match status" value="1"/>
</dbReference>
<keyword evidence="1" id="KW-0805">Transcription regulation</keyword>
<dbReference type="GO" id="GO:0003700">
    <property type="term" value="F:DNA-binding transcription factor activity"/>
    <property type="evidence" value="ECO:0007669"/>
    <property type="project" value="InterPro"/>
</dbReference>
<keyword evidence="3" id="KW-0804">Transcription</keyword>
<dbReference type="Pfam" id="PF00392">
    <property type="entry name" value="GntR"/>
    <property type="match status" value="1"/>
</dbReference>
<keyword evidence="6" id="KW-1185">Reference proteome</keyword>
<dbReference type="PRINTS" id="PR00035">
    <property type="entry name" value="HTHGNTR"/>
</dbReference>
<evidence type="ECO:0000259" key="4">
    <source>
        <dbReference type="PROSITE" id="PS50949"/>
    </source>
</evidence>
<dbReference type="AlphaFoldDB" id="A0A7K1SI12"/>
<reference evidence="5 6" key="1">
    <citation type="submission" date="2019-12" db="EMBL/GenBank/DDBJ databases">
        <title>Spirosoma sp. HMF4905 genome sequencing and assembly.</title>
        <authorList>
            <person name="Kang H."/>
            <person name="Cha I."/>
            <person name="Kim H."/>
            <person name="Joh K."/>
        </authorList>
    </citation>
    <scope>NUCLEOTIDE SEQUENCE [LARGE SCALE GENOMIC DNA]</scope>
    <source>
        <strain evidence="5 6">HMF4905</strain>
    </source>
</reference>
<keyword evidence="2" id="KW-0238">DNA-binding</keyword>
<evidence type="ECO:0000256" key="2">
    <source>
        <dbReference type="ARBA" id="ARBA00023125"/>
    </source>
</evidence>